<dbReference type="PROSITE" id="PS51257">
    <property type="entry name" value="PROKAR_LIPOPROTEIN"/>
    <property type="match status" value="1"/>
</dbReference>
<dbReference type="RefSeq" id="WP_265356962.1">
    <property type="nucleotide sequence ID" value="NZ_JAMQPR010000001.1"/>
</dbReference>
<comment type="caution">
    <text evidence="1">The sequence shown here is derived from an EMBL/GenBank/DDBJ whole genome shotgun (WGS) entry which is preliminary data.</text>
</comment>
<proteinExistence type="predicted"/>
<protein>
    <recommendedName>
        <fullName evidence="3">Lipoprotein</fullName>
    </recommendedName>
</protein>
<organism evidence="1 2">
    <name type="scientific">Leptospira paudalimensis</name>
    <dbReference type="NCBI Taxonomy" id="2950024"/>
    <lineage>
        <taxon>Bacteria</taxon>
        <taxon>Pseudomonadati</taxon>
        <taxon>Spirochaetota</taxon>
        <taxon>Spirochaetia</taxon>
        <taxon>Leptospirales</taxon>
        <taxon>Leptospiraceae</taxon>
        <taxon>Leptospira</taxon>
    </lineage>
</organism>
<evidence type="ECO:0008006" key="3">
    <source>
        <dbReference type="Google" id="ProtNLM"/>
    </source>
</evidence>
<reference evidence="1 2" key="1">
    <citation type="submission" date="2022-06" db="EMBL/GenBank/DDBJ databases">
        <title>Leptospira isolates from biofilms formed at urban environments.</title>
        <authorList>
            <person name="Ribeiro P.S."/>
            <person name="Sousa T."/>
            <person name="Carvalho N."/>
            <person name="Aburjaile F."/>
            <person name="Neves F."/>
            <person name="Oliveira D."/>
            <person name="Blanco L."/>
            <person name="Lima J."/>
            <person name="Costa F."/>
            <person name="Brenig B."/>
            <person name="Soares S."/>
            <person name="Ramos R."/>
            <person name="Goes-Neto A."/>
            <person name="Matiuzzi M."/>
            <person name="Azevedo V."/>
            <person name="Ristow P."/>
        </authorList>
    </citation>
    <scope>NUCLEOTIDE SEQUENCE [LARGE SCALE GENOMIC DNA]</scope>
    <source>
        <strain evidence="1 2">VSF14</strain>
    </source>
</reference>
<name>A0ABT3M3D6_9LEPT</name>
<dbReference type="Proteomes" id="UP001208794">
    <property type="component" value="Unassembled WGS sequence"/>
</dbReference>
<dbReference type="EMBL" id="JAMQPR010000001">
    <property type="protein sequence ID" value="MCW7502888.1"/>
    <property type="molecule type" value="Genomic_DNA"/>
</dbReference>
<evidence type="ECO:0000313" key="2">
    <source>
        <dbReference type="Proteomes" id="UP001208794"/>
    </source>
</evidence>
<keyword evidence="2" id="KW-1185">Reference proteome</keyword>
<sequence length="221" mass="26095">MKTKYVIVIFLFIGSSSCKKPMFGKDWIDGPAVEEIAPGIFYMRDKFVEKDFIKYEIDPRAITMKDILPFVKELKLNIEMKNFGWIINNTTFRGDLSSKLLGYRDSEDVMDVWVDEYKKNRRDPYCDFDLLFKSPLNKLEIKMKEVIKVQKTDDNTKYTLYYNIKIYFPLSDYPLSLNVITRSSFFPTPPFWPPYNAIKEFVGHCPEPNFEPYSTDPSEKD</sequence>
<evidence type="ECO:0000313" key="1">
    <source>
        <dbReference type="EMBL" id="MCW7502888.1"/>
    </source>
</evidence>
<accession>A0ABT3M3D6</accession>
<gene>
    <name evidence="1" type="ORF">ND855_02035</name>
</gene>